<gene>
    <name evidence="3" type="ORF">M419DRAFT_131065</name>
</gene>
<evidence type="ECO:0000313" key="4">
    <source>
        <dbReference type="Proteomes" id="UP000024376"/>
    </source>
</evidence>
<dbReference type="OrthoDB" id="10468825at2759"/>
<feature type="compositionally biased region" description="Pro residues" evidence="1">
    <location>
        <begin position="152"/>
        <end position="165"/>
    </location>
</feature>
<reference evidence="4" key="1">
    <citation type="journal article" date="2013" name="Ind. Biotechnol.">
        <title>Comparative genomics analysis of Trichoderma reesei strains.</title>
        <authorList>
            <person name="Koike H."/>
            <person name="Aerts A."/>
            <person name="LaButti K."/>
            <person name="Grigoriev I.V."/>
            <person name="Baker S.E."/>
        </authorList>
    </citation>
    <scope>NUCLEOTIDE SEQUENCE [LARGE SCALE GENOMIC DNA]</scope>
    <source>
        <strain evidence="4">ATCC 56765 / BCRC 32924 / NRRL 11460 / Rut C-30</strain>
    </source>
</reference>
<dbReference type="AlphaFoldDB" id="A0A024S9R5"/>
<sequence length="165" mass="18135">MPSISPMLSKDAGEQVSLGSLLHTRMIIFYSSDHYHNTKYYIIASVIASIMVTSLGIYIGFKARLNGGLPLRPYERYLFKSAIQKHERRQEEALAAQEEARRSAYAAAPVNDATAFSSYLHHMEGGHAEGGAKSGSVQESMRRDGEEALPAYEPPLGPPPPVVTR</sequence>
<dbReference type="Proteomes" id="UP000024376">
    <property type="component" value="Unassembled WGS sequence"/>
</dbReference>
<name>A0A024S9R5_HYPJR</name>
<feature type="region of interest" description="Disordered" evidence="1">
    <location>
        <begin position="126"/>
        <end position="165"/>
    </location>
</feature>
<dbReference type="KEGG" id="trr:M419DRAFT_131065"/>
<keyword evidence="2" id="KW-0812">Transmembrane</keyword>
<evidence type="ECO:0000256" key="2">
    <source>
        <dbReference type="SAM" id="Phobius"/>
    </source>
</evidence>
<accession>A0A024S9R5</accession>
<keyword evidence="2" id="KW-0472">Membrane</keyword>
<feature type="transmembrane region" description="Helical" evidence="2">
    <location>
        <begin position="40"/>
        <end position="61"/>
    </location>
</feature>
<protein>
    <submittedName>
        <fullName evidence="3">Uncharacterized protein</fullName>
    </submittedName>
</protein>
<dbReference type="EMBL" id="KI911150">
    <property type="protein sequence ID" value="ETS00902.1"/>
    <property type="molecule type" value="Genomic_DNA"/>
</dbReference>
<organism evidence="3 4">
    <name type="scientific">Hypocrea jecorina (strain ATCC 56765 / BCRC 32924 / NRRL 11460 / Rut C-30)</name>
    <name type="common">Trichoderma reesei</name>
    <dbReference type="NCBI Taxonomy" id="1344414"/>
    <lineage>
        <taxon>Eukaryota</taxon>
        <taxon>Fungi</taxon>
        <taxon>Dikarya</taxon>
        <taxon>Ascomycota</taxon>
        <taxon>Pezizomycotina</taxon>
        <taxon>Sordariomycetes</taxon>
        <taxon>Hypocreomycetidae</taxon>
        <taxon>Hypocreales</taxon>
        <taxon>Hypocreaceae</taxon>
        <taxon>Trichoderma</taxon>
    </lineage>
</organism>
<evidence type="ECO:0000256" key="1">
    <source>
        <dbReference type="SAM" id="MobiDB-lite"/>
    </source>
</evidence>
<evidence type="ECO:0000313" key="3">
    <source>
        <dbReference type="EMBL" id="ETS00902.1"/>
    </source>
</evidence>
<dbReference type="HOGENOM" id="CLU_1610992_0_0_1"/>
<keyword evidence="2" id="KW-1133">Transmembrane helix</keyword>
<proteinExistence type="predicted"/>